<evidence type="ECO:0000313" key="2">
    <source>
        <dbReference type="Proteomes" id="UP000559256"/>
    </source>
</evidence>
<name>A0A8H5CL24_9AGAR</name>
<dbReference type="Proteomes" id="UP000559256">
    <property type="component" value="Unassembled WGS sequence"/>
</dbReference>
<dbReference type="AlphaFoldDB" id="A0A8H5CL24"/>
<gene>
    <name evidence="1" type="ORF">D9758_015339</name>
</gene>
<protein>
    <submittedName>
        <fullName evidence="1">Uncharacterized protein</fullName>
    </submittedName>
</protein>
<evidence type="ECO:0000313" key="1">
    <source>
        <dbReference type="EMBL" id="KAF5343757.1"/>
    </source>
</evidence>
<organism evidence="1 2">
    <name type="scientific">Tetrapyrgos nigripes</name>
    <dbReference type="NCBI Taxonomy" id="182062"/>
    <lineage>
        <taxon>Eukaryota</taxon>
        <taxon>Fungi</taxon>
        <taxon>Dikarya</taxon>
        <taxon>Basidiomycota</taxon>
        <taxon>Agaricomycotina</taxon>
        <taxon>Agaricomycetes</taxon>
        <taxon>Agaricomycetidae</taxon>
        <taxon>Agaricales</taxon>
        <taxon>Marasmiineae</taxon>
        <taxon>Marasmiaceae</taxon>
        <taxon>Tetrapyrgos</taxon>
    </lineage>
</organism>
<reference evidence="1 2" key="1">
    <citation type="journal article" date="2020" name="ISME J.">
        <title>Uncovering the hidden diversity of litter-decomposition mechanisms in mushroom-forming fungi.</title>
        <authorList>
            <person name="Floudas D."/>
            <person name="Bentzer J."/>
            <person name="Ahren D."/>
            <person name="Johansson T."/>
            <person name="Persson P."/>
            <person name="Tunlid A."/>
        </authorList>
    </citation>
    <scope>NUCLEOTIDE SEQUENCE [LARGE SCALE GENOMIC DNA]</scope>
    <source>
        <strain evidence="1 2">CBS 291.85</strain>
    </source>
</reference>
<sequence>MYPDMSGMQSPTSTGCLANTLCPALSACLEDGDEWMYKLKPSLWAGSDYRYSLASITSPAASFIHVVFSDG</sequence>
<keyword evidence="2" id="KW-1185">Reference proteome</keyword>
<proteinExistence type="predicted"/>
<dbReference type="EMBL" id="JAACJM010000134">
    <property type="protein sequence ID" value="KAF5343757.1"/>
    <property type="molecule type" value="Genomic_DNA"/>
</dbReference>
<comment type="caution">
    <text evidence="1">The sequence shown here is derived from an EMBL/GenBank/DDBJ whole genome shotgun (WGS) entry which is preliminary data.</text>
</comment>
<accession>A0A8H5CL24</accession>